<protein>
    <recommendedName>
        <fullName evidence="3">Peptidase S1 domain-containing protein</fullName>
    </recommendedName>
</protein>
<dbReference type="InterPro" id="IPR018114">
    <property type="entry name" value="TRYPSIN_HIS"/>
</dbReference>
<proteinExistence type="predicted"/>
<dbReference type="PRINTS" id="PR00722">
    <property type="entry name" value="CHYMOTRYPSIN"/>
</dbReference>
<dbReference type="Pfam" id="PF00089">
    <property type="entry name" value="Trypsin"/>
    <property type="match status" value="1"/>
</dbReference>
<name>A0A0G0BFT7_9BACT</name>
<keyword evidence="2" id="KW-1133">Transmembrane helix</keyword>
<keyword evidence="1" id="KW-1015">Disulfide bond</keyword>
<reference evidence="4 5" key="1">
    <citation type="journal article" date="2015" name="Nature">
        <title>rRNA introns, odd ribosomes, and small enigmatic genomes across a large radiation of phyla.</title>
        <authorList>
            <person name="Brown C.T."/>
            <person name="Hug L.A."/>
            <person name="Thomas B.C."/>
            <person name="Sharon I."/>
            <person name="Castelle C.J."/>
            <person name="Singh A."/>
            <person name="Wilkins M.J."/>
            <person name="Williams K.H."/>
            <person name="Banfield J.F."/>
        </authorList>
    </citation>
    <scope>NUCLEOTIDE SEQUENCE [LARGE SCALE GENOMIC DNA]</scope>
</reference>
<dbReference type="InterPro" id="IPR009003">
    <property type="entry name" value="Peptidase_S1_PA"/>
</dbReference>
<dbReference type="EMBL" id="LBPX01000004">
    <property type="protein sequence ID" value="KKP68298.1"/>
    <property type="molecule type" value="Genomic_DNA"/>
</dbReference>
<feature type="transmembrane region" description="Helical" evidence="2">
    <location>
        <begin position="14"/>
        <end position="33"/>
    </location>
</feature>
<dbReference type="PANTHER" id="PTHR24253:SF153">
    <property type="entry name" value="SERINE PROTEASE HEPSIN"/>
    <property type="match status" value="1"/>
</dbReference>
<dbReference type="SMART" id="SM00020">
    <property type="entry name" value="Tryp_SPc"/>
    <property type="match status" value="1"/>
</dbReference>
<evidence type="ECO:0000256" key="1">
    <source>
        <dbReference type="ARBA" id="ARBA00023157"/>
    </source>
</evidence>
<dbReference type="PROSITE" id="PS00134">
    <property type="entry name" value="TRYPSIN_HIS"/>
    <property type="match status" value="1"/>
</dbReference>
<evidence type="ECO:0000313" key="5">
    <source>
        <dbReference type="Proteomes" id="UP000034127"/>
    </source>
</evidence>
<dbReference type="Gene3D" id="2.40.10.10">
    <property type="entry name" value="Trypsin-like serine proteases"/>
    <property type="match status" value="1"/>
</dbReference>
<evidence type="ECO:0000313" key="4">
    <source>
        <dbReference type="EMBL" id="KKP68298.1"/>
    </source>
</evidence>
<evidence type="ECO:0000256" key="2">
    <source>
        <dbReference type="SAM" id="Phobius"/>
    </source>
</evidence>
<dbReference type="PANTHER" id="PTHR24253">
    <property type="entry name" value="TRANSMEMBRANE PROTEASE SERINE"/>
    <property type="match status" value="1"/>
</dbReference>
<keyword evidence="2" id="KW-0472">Membrane</keyword>
<sequence length="329" mass="37432">MFLMTSSFCVDKKFFLLIFVILLIGFFSVIYKINSKNLTYKTKASTPQIFGGQPADPGEWPFVVVLYDKTLFGKGIIGTLKNTQFCTGFLISNSWVITAAHCLYKKEGDFSKLFVYNKFDKKSNDFIGVAVGFDNINTTKVGQKQALRDIEGYVIYEGFNYKYRYKNTLDFSEYKDMRVFHNDDIALIRIKPLDDSVNFKTISITNDKNLIVPTTYVEILGWGYTEKAKPDVLYEGINKIDSNRRSNNNIIVNEITIIDSAARPNQGDSGGPMLTYNNNEWFAIGIASSENSGLPQSYYTNLIEHYPWINLVTKIEEGQGSFIGKSPEW</sequence>
<keyword evidence="2" id="KW-0812">Transmembrane</keyword>
<dbReference type="GO" id="GO:0006508">
    <property type="term" value="P:proteolysis"/>
    <property type="evidence" value="ECO:0007669"/>
    <property type="project" value="InterPro"/>
</dbReference>
<dbReference type="PROSITE" id="PS50240">
    <property type="entry name" value="TRYPSIN_DOM"/>
    <property type="match status" value="1"/>
</dbReference>
<dbReference type="InterPro" id="IPR001254">
    <property type="entry name" value="Trypsin_dom"/>
</dbReference>
<dbReference type="Proteomes" id="UP000034127">
    <property type="component" value="Unassembled WGS sequence"/>
</dbReference>
<dbReference type="SUPFAM" id="SSF50494">
    <property type="entry name" value="Trypsin-like serine proteases"/>
    <property type="match status" value="1"/>
</dbReference>
<dbReference type="InterPro" id="IPR043504">
    <property type="entry name" value="Peptidase_S1_PA_chymotrypsin"/>
</dbReference>
<dbReference type="CDD" id="cd00190">
    <property type="entry name" value="Tryp_SPc"/>
    <property type="match status" value="1"/>
</dbReference>
<evidence type="ECO:0000259" key="3">
    <source>
        <dbReference type="PROSITE" id="PS50240"/>
    </source>
</evidence>
<dbReference type="InterPro" id="IPR001314">
    <property type="entry name" value="Peptidase_S1A"/>
</dbReference>
<organism evidence="4 5">
    <name type="scientific">Candidatus Roizmanbacteria bacterium GW2011_GWC2_35_12</name>
    <dbReference type="NCBI Taxonomy" id="1618485"/>
    <lineage>
        <taxon>Bacteria</taxon>
        <taxon>Candidatus Roizmaniibacteriota</taxon>
    </lineage>
</organism>
<feature type="domain" description="Peptidase S1" evidence="3">
    <location>
        <begin position="49"/>
        <end position="314"/>
    </location>
</feature>
<dbReference type="AlphaFoldDB" id="A0A0G0BFT7"/>
<comment type="caution">
    <text evidence="4">The sequence shown here is derived from an EMBL/GenBank/DDBJ whole genome shotgun (WGS) entry which is preliminary data.</text>
</comment>
<gene>
    <name evidence="4" type="ORF">UR63_C0004G0036</name>
</gene>
<dbReference type="GO" id="GO:0004252">
    <property type="term" value="F:serine-type endopeptidase activity"/>
    <property type="evidence" value="ECO:0007669"/>
    <property type="project" value="InterPro"/>
</dbReference>
<accession>A0A0G0BFT7</accession>